<dbReference type="EMBL" id="BAAAQD010000004">
    <property type="protein sequence ID" value="GAA1512545.1"/>
    <property type="molecule type" value="Genomic_DNA"/>
</dbReference>
<evidence type="ECO:0000256" key="6">
    <source>
        <dbReference type="ARBA" id="ARBA00023251"/>
    </source>
</evidence>
<reference evidence="8 9" key="1">
    <citation type="journal article" date="2019" name="Int. J. Syst. Evol. Microbiol.">
        <title>The Global Catalogue of Microorganisms (GCM) 10K type strain sequencing project: providing services to taxonomists for standard genome sequencing and annotation.</title>
        <authorList>
            <consortium name="The Broad Institute Genomics Platform"/>
            <consortium name="The Broad Institute Genome Sequencing Center for Infectious Disease"/>
            <person name="Wu L."/>
            <person name="Ma J."/>
        </authorList>
    </citation>
    <scope>NUCLEOTIDE SEQUENCE [LARGE SCALE GENOMIC DNA]</scope>
    <source>
        <strain evidence="8 9">JCM 15933</strain>
    </source>
</reference>
<proteinExistence type="inferred from homology"/>
<feature type="domain" description="Penicillin-binding protein dimerisation" evidence="7">
    <location>
        <begin position="146"/>
        <end position="312"/>
    </location>
</feature>
<keyword evidence="5" id="KW-0378">Hydrolase</keyword>
<dbReference type="InterPro" id="IPR005311">
    <property type="entry name" value="PBP_dimer"/>
</dbReference>
<keyword evidence="9" id="KW-1185">Reference proteome</keyword>
<evidence type="ECO:0000259" key="7">
    <source>
        <dbReference type="Pfam" id="PF03717"/>
    </source>
</evidence>
<evidence type="ECO:0000313" key="9">
    <source>
        <dbReference type="Proteomes" id="UP001501470"/>
    </source>
</evidence>
<name>A0ABN2A7G6_9ACTN</name>
<dbReference type="PANTHER" id="PTHR30627:SF6">
    <property type="entry name" value="BETA-LACTAMASE YBXI-RELATED"/>
    <property type="match status" value="1"/>
</dbReference>
<comment type="catalytic activity">
    <reaction evidence="1">
        <text>a beta-lactam + H2O = a substituted beta-amino acid</text>
        <dbReference type="Rhea" id="RHEA:20401"/>
        <dbReference type="ChEBI" id="CHEBI:15377"/>
        <dbReference type="ChEBI" id="CHEBI:35627"/>
        <dbReference type="ChEBI" id="CHEBI:140347"/>
        <dbReference type="EC" id="3.5.2.6"/>
    </reaction>
</comment>
<keyword evidence="6" id="KW-0046">Antibiotic resistance</keyword>
<dbReference type="SUPFAM" id="SSF56601">
    <property type="entry name" value="beta-lactamase/transpeptidase-like"/>
    <property type="match status" value="1"/>
</dbReference>
<dbReference type="InterPro" id="IPR012338">
    <property type="entry name" value="Beta-lactam/transpept-like"/>
</dbReference>
<dbReference type="PROSITE" id="PS51257">
    <property type="entry name" value="PROKAR_LIPOPROTEIN"/>
    <property type="match status" value="1"/>
</dbReference>
<dbReference type="PANTHER" id="PTHR30627">
    <property type="entry name" value="PEPTIDOGLYCAN D,D-TRANSPEPTIDASE"/>
    <property type="match status" value="1"/>
</dbReference>
<keyword evidence="4" id="KW-0732">Signal</keyword>
<protein>
    <recommendedName>
        <fullName evidence="3">beta-lactamase</fullName>
        <ecNumber evidence="3">3.5.2.6</ecNumber>
    </recommendedName>
</protein>
<comment type="caution">
    <text evidence="8">The sequence shown here is derived from an EMBL/GenBank/DDBJ whole genome shotgun (WGS) entry which is preliminary data.</text>
</comment>
<comment type="similarity">
    <text evidence="2">Belongs to the class-D beta-lactamase family.</text>
</comment>
<evidence type="ECO:0000256" key="4">
    <source>
        <dbReference type="ARBA" id="ARBA00022729"/>
    </source>
</evidence>
<dbReference type="EC" id="3.5.2.6" evidence="3"/>
<evidence type="ECO:0000256" key="1">
    <source>
        <dbReference type="ARBA" id="ARBA00001526"/>
    </source>
</evidence>
<evidence type="ECO:0000313" key="8">
    <source>
        <dbReference type="EMBL" id="GAA1512545.1"/>
    </source>
</evidence>
<dbReference type="Proteomes" id="UP001501470">
    <property type="component" value="Unassembled WGS sequence"/>
</dbReference>
<dbReference type="InterPro" id="IPR050515">
    <property type="entry name" value="Beta-lactam/transpept"/>
</dbReference>
<evidence type="ECO:0000256" key="2">
    <source>
        <dbReference type="ARBA" id="ARBA00007898"/>
    </source>
</evidence>
<sequence>MLRHVRLVLVAVLLAASAGCTGDKPAEDPFAAFVAGWQRADLTGVELRTPAGQPLAADAAKQLLAGTEGDLAARRPALTRSGAATVRKDDASTRLGVDWTLPDGRHWAYETTVDARRIDGRWAVYLGPAVVHPDLPDGRRLTLRSTPANRGVVLAADGTPIVSEIPVVYVGVEPRLVRDVNALVQRLDLVFRSVRVDVDTSALPGRLAAAKPDAFVDLVTLRQTDYAEIERDLAATDGIATRAGTLSLPLTRTFGRALLGTSGPATKELIDAGGGVLKAGDITGLTGLQRRYDTALRGTPRVEIVAADPQGAKAADKVLYTASAVDGARVRTTIEVKTQQAAEAALAATTKRSALVAVRVADGAVLAVANGPDAAGYNLAFQAELPSPPLGVDGAAAGFGALWKLGADMYTGKATAAGVVGSPLVYAGAAAAASRGQWRQPVLLTEPSPGPPAADGPPVTGTLTVPTMSVGVRGGVAYCVYVEGAGQDVTGPIAEAFLKTLSA</sequence>
<dbReference type="Pfam" id="PF03717">
    <property type="entry name" value="PBP_dimer"/>
    <property type="match status" value="1"/>
</dbReference>
<organism evidence="8 9">
    <name type="scientific">Dactylosporangium maewongense</name>
    <dbReference type="NCBI Taxonomy" id="634393"/>
    <lineage>
        <taxon>Bacteria</taxon>
        <taxon>Bacillati</taxon>
        <taxon>Actinomycetota</taxon>
        <taxon>Actinomycetes</taxon>
        <taxon>Micromonosporales</taxon>
        <taxon>Micromonosporaceae</taxon>
        <taxon>Dactylosporangium</taxon>
    </lineage>
</organism>
<dbReference type="Gene3D" id="3.90.1310.10">
    <property type="entry name" value="Penicillin-binding protein 2a (Domain 2)"/>
    <property type="match status" value="1"/>
</dbReference>
<accession>A0ABN2A7G6</accession>
<dbReference type="Gene3D" id="3.40.710.10">
    <property type="entry name" value="DD-peptidase/beta-lactamase superfamily"/>
    <property type="match status" value="1"/>
</dbReference>
<evidence type="ECO:0000256" key="3">
    <source>
        <dbReference type="ARBA" id="ARBA00012865"/>
    </source>
</evidence>
<dbReference type="InterPro" id="IPR036138">
    <property type="entry name" value="PBP_dimer_sf"/>
</dbReference>
<dbReference type="SUPFAM" id="SSF56519">
    <property type="entry name" value="Penicillin binding protein dimerisation domain"/>
    <property type="match status" value="1"/>
</dbReference>
<gene>
    <name evidence="8" type="ORF">GCM10009827_028620</name>
</gene>
<evidence type="ECO:0000256" key="5">
    <source>
        <dbReference type="ARBA" id="ARBA00022801"/>
    </source>
</evidence>